<keyword evidence="1" id="KW-0732">Signal</keyword>
<dbReference type="OrthoDB" id="905355at2759"/>
<dbReference type="InterPro" id="IPR040404">
    <property type="entry name" value="Phylloplanin-like"/>
</dbReference>
<protein>
    <recommendedName>
        <fullName evidence="4">Phylloplanin-like</fullName>
    </recommendedName>
</protein>
<feature type="signal peptide" evidence="1">
    <location>
        <begin position="1"/>
        <end position="24"/>
    </location>
</feature>
<gene>
    <name evidence="2" type="ORF">LUZ63_007869</name>
</gene>
<reference evidence="2" key="1">
    <citation type="journal article" date="2022" name="Cell">
        <title>Repeat-based holocentromeres influence genome architecture and karyotype evolution.</title>
        <authorList>
            <person name="Hofstatter P.G."/>
            <person name="Thangavel G."/>
            <person name="Lux T."/>
            <person name="Neumann P."/>
            <person name="Vondrak T."/>
            <person name="Novak P."/>
            <person name="Zhang M."/>
            <person name="Costa L."/>
            <person name="Castellani M."/>
            <person name="Scott A."/>
            <person name="Toegelov H."/>
            <person name="Fuchs J."/>
            <person name="Mata-Sucre Y."/>
            <person name="Dias Y."/>
            <person name="Vanzela A.L.L."/>
            <person name="Huettel B."/>
            <person name="Almeida C.C.S."/>
            <person name="Simkova H."/>
            <person name="Souza G."/>
            <person name="Pedrosa-Harand A."/>
            <person name="Macas J."/>
            <person name="Mayer K.F.X."/>
            <person name="Houben A."/>
            <person name="Marques A."/>
        </authorList>
    </citation>
    <scope>NUCLEOTIDE SEQUENCE</scope>
    <source>
        <strain evidence="2">RhyBre1mFocal</strain>
    </source>
</reference>
<comment type="caution">
    <text evidence="2">The sequence shown here is derived from an EMBL/GenBank/DDBJ whole genome shotgun (WGS) entry which is preliminary data.</text>
</comment>
<evidence type="ECO:0008006" key="4">
    <source>
        <dbReference type="Google" id="ProtNLM"/>
    </source>
</evidence>
<keyword evidence="3" id="KW-1185">Reference proteome</keyword>
<accession>A0A9Q0HUT3</accession>
<dbReference type="AlphaFoldDB" id="A0A9Q0HUT3"/>
<feature type="chain" id="PRO_5040245511" description="Phylloplanin-like" evidence="1">
    <location>
        <begin position="25"/>
        <end position="149"/>
    </location>
</feature>
<dbReference type="PANTHER" id="PTHR34458">
    <property type="entry name" value="POLLEN OLE E 1 ALLERGEN AND EXTENSIN FAMILY PROTEIN-RELATED"/>
    <property type="match status" value="1"/>
</dbReference>
<dbReference type="Proteomes" id="UP001151287">
    <property type="component" value="Unassembled WGS sequence"/>
</dbReference>
<evidence type="ECO:0000313" key="3">
    <source>
        <dbReference type="Proteomes" id="UP001151287"/>
    </source>
</evidence>
<evidence type="ECO:0000256" key="1">
    <source>
        <dbReference type="SAM" id="SignalP"/>
    </source>
</evidence>
<name>A0A9Q0HUT3_9POAL</name>
<evidence type="ECO:0000313" key="2">
    <source>
        <dbReference type="EMBL" id="KAJ1699357.1"/>
    </source>
</evidence>
<organism evidence="2 3">
    <name type="scientific">Rhynchospora breviuscula</name>
    <dbReference type="NCBI Taxonomy" id="2022672"/>
    <lineage>
        <taxon>Eukaryota</taxon>
        <taxon>Viridiplantae</taxon>
        <taxon>Streptophyta</taxon>
        <taxon>Embryophyta</taxon>
        <taxon>Tracheophyta</taxon>
        <taxon>Spermatophyta</taxon>
        <taxon>Magnoliopsida</taxon>
        <taxon>Liliopsida</taxon>
        <taxon>Poales</taxon>
        <taxon>Cyperaceae</taxon>
        <taxon>Cyperoideae</taxon>
        <taxon>Rhynchosporeae</taxon>
        <taxon>Rhynchospora</taxon>
    </lineage>
</organism>
<dbReference type="PANTHER" id="PTHR34458:SF5">
    <property type="entry name" value="POLLEN OLE E 1 ALLERGEN AND EXTENSIN FAMILY PROTEIN"/>
    <property type="match status" value="1"/>
</dbReference>
<dbReference type="EMBL" id="JAMQYH010000002">
    <property type="protein sequence ID" value="KAJ1699357.1"/>
    <property type="molecule type" value="Genomic_DNA"/>
</dbReference>
<sequence>MAVKVYVLLAMLVFAGVVMPIAHAQLGGLLGGILSSVLSVNGVVPCSIGGDSSNSSTTSVFPNAGVQLKCGDNVVGSTTTNSNGAFSIVGLLTLVNLLGSCKIIVTTPLASCNVSLPTGFLTAPLDPISNLLGIIKLVPGVFSLVQNIN</sequence>
<proteinExistence type="predicted"/>